<protein>
    <submittedName>
        <fullName evidence="1">Uncharacterized LOC101242418</fullName>
    </submittedName>
</protein>
<organism evidence="1 2">
    <name type="scientific">Ciona intestinalis</name>
    <name type="common">Transparent sea squirt</name>
    <name type="synonym">Ascidia intestinalis</name>
    <dbReference type="NCBI Taxonomy" id="7719"/>
    <lineage>
        <taxon>Eukaryota</taxon>
        <taxon>Metazoa</taxon>
        <taxon>Chordata</taxon>
        <taxon>Tunicata</taxon>
        <taxon>Ascidiacea</taxon>
        <taxon>Phlebobranchia</taxon>
        <taxon>Cionidae</taxon>
        <taxon>Ciona</taxon>
    </lineage>
</organism>
<sequence length="156" mass="17329">ISPSTKGDTKDCRTNETTNGLGQRNFGYRLDGLTKPDSPLRNAITYCNRVFFPIVAAEPNRRTDVCYSGVVVNRGSSFSTQRCAPEETACQTKFIISGAITVILKQCKHRDACMSNFRGNGHNCLSEDAGNNKQPRVCRFCCTRNLCNNSTDIQDY</sequence>
<accession>F6VQY8</accession>
<gene>
    <name evidence="1" type="primary">LOC101242418</name>
</gene>
<dbReference type="HOGENOM" id="CLU_1690699_0_0_1"/>
<reference evidence="1" key="2">
    <citation type="submission" date="2025-08" db="UniProtKB">
        <authorList>
            <consortium name="Ensembl"/>
        </authorList>
    </citation>
    <scope>IDENTIFICATION</scope>
</reference>
<dbReference type="Ensembl" id="ENSCINT00000030015.2">
    <property type="protein sequence ID" value="ENSCINP00000029769.2"/>
    <property type="gene ID" value="ENSCING00000017706.2"/>
</dbReference>
<dbReference type="InParanoid" id="F6VQY8"/>
<evidence type="ECO:0000313" key="2">
    <source>
        <dbReference type="Proteomes" id="UP000008144"/>
    </source>
</evidence>
<name>F6VQY8_CIOIN</name>
<evidence type="ECO:0000313" key="1">
    <source>
        <dbReference type="Ensembl" id="ENSCINP00000029769.2"/>
    </source>
</evidence>
<dbReference type="InterPro" id="IPR045860">
    <property type="entry name" value="Snake_toxin-like_sf"/>
</dbReference>
<dbReference type="SUPFAM" id="SSF57302">
    <property type="entry name" value="Snake toxin-like"/>
    <property type="match status" value="1"/>
</dbReference>
<dbReference type="GeneTree" id="ENSGT00660000095958"/>
<dbReference type="AlphaFoldDB" id="F6VQY8"/>
<reference evidence="2" key="1">
    <citation type="journal article" date="2002" name="Science">
        <title>The draft genome of Ciona intestinalis: insights into chordate and vertebrate origins.</title>
        <authorList>
            <person name="Dehal P."/>
            <person name="Satou Y."/>
            <person name="Campbell R.K."/>
            <person name="Chapman J."/>
            <person name="Degnan B."/>
            <person name="De Tomaso A."/>
            <person name="Davidson B."/>
            <person name="Di Gregorio A."/>
            <person name="Gelpke M."/>
            <person name="Goodstein D.M."/>
            <person name="Harafuji N."/>
            <person name="Hastings K.E."/>
            <person name="Ho I."/>
            <person name="Hotta K."/>
            <person name="Huang W."/>
            <person name="Kawashima T."/>
            <person name="Lemaire P."/>
            <person name="Martinez D."/>
            <person name="Meinertzhagen I.A."/>
            <person name="Necula S."/>
            <person name="Nonaka M."/>
            <person name="Putnam N."/>
            <person name="Rash S."/>
            <person name="Saiga H."/>
            <person name="Satake M."/>
            <person name="Terry A."/>
            <person name="Yamada L."/>
            <person name="Wang H.G."/>
            <person name="Awazu S."/>
            <person name="Azumi K."/>
            <person name="Boore J."/>
            <person name="Branno M."/>
            <person name="Chin-Bow S."/>
            <person name="DeSantis R."/>
            <person name="Doyle S."/>
            <person name="Francino P."/>
            <person name="Keys D.N."/>
            <person name="Haga S."/>
            <person name="Hayashi H."/>
            <person name="Hino K."/>
            <person name="Imai K.S."/>
            <person name="Inaba K."/>
            <person name="Kano S."/>
            <person name="Kobayashi K."/>
            <person name="Kobayashi M."/>
            <person name="Lee B.I."/>
            <person name="Makabe K.W."/>
            <person name="Manohar C."/>
            <person name="Matassi G."/>
            <person name="Medina M."/>
            <person name="Mochizuki Y."/>
            <person name="Mount S."/>
            <person name="Morishita T."/>
            <person name="Miura S."/>
            <person name="Nakayama A."/>
            <person name="Nishizaka S."/>
            <person name="Nomoto H."/>
            <person name="Ohta F."/>
            <person name="Oishi K."/>
            <person name="Rigoutsos I."/>
            <person name="Sano M."/>
            <person name="Sasaki A."/>
            <person name="Sasakura Y."/>
            <person name="Shoguchi E."/>
            <person name="Shin-i T."/>
            <person name="Spagnuolo A."/>
            <person name="Stainier D."/>
            <person name="Suzuki M.M."/>
            <person name="Tassy O."/>
            <person name="Takatori N."/>
            <person name="Tokuoka M."/>
            <person name="Yagi K."/>
            <person name="Yoshizaki F."/>
            <person name="Wada S."/>
            <person name="Zhang C."/>
            <person name="Hyatt P.D."/>
            <person name="Larimer F."/>
            <person name="Detter C."/>
            <person name="Doggett N."/>
            <person name="Glavina T."/>
            <person name="Hawkins T."/>
            <person name="Richardson P."/>
            <person name="Lucas S."/>
            <person name="Kohara Y."/>
            <person name="Levine M."/>
            <person name="Satoh N."/>
            <person name="Rokhsar D.S."/>
        </authorList>
    </citation>
    <scope>NUCLEOTIDE SEQUENCE [LARGE SCALE GENOMIC DNA]</scope>
</reference>
<reference evidence="1" key="3">
    <citation type="submission" date="2025-09" db="UniProtKB">
        <authorList>
            <consortium name="Ensembl"/>
        </authorList>
    </citation>
    <scope>IDENTIFICATION</scope>
</reference>
<keyword evidence="2" id="KW-1185">Reference proteome</keyword>
<dbReference type="Proteomes" id="UP000008144">
    <property type="component" value="Unassembled WGS sequence"/>
</dbReference>
<proteinExistence type="predicted"/>